<evidence type="ECO:0000313" key="6">
    <source>
        <dbReference type="EMBL" id="OMH79751.1"/>
    </source>
</evidence>
<dbReference type="EMBL" id="LSSK01001429">
    <property type="protein sequence ID" value="OMH79751.1"/>
    <property type="molecule type" value="Genomic_DNA"/>
</dbReference>
<dbReference type="PROSITE" id="PS00678">
    <property type="entry name" value="WD_REPEATS_1"/>
    <property type="match status" value="1"/>
</dbReference>
<dbReference type="PROSITE" id="PS50294">
    <property type="entry name" value="WD_REPEATS_REGION"/>
    <property type="match status" value="1"/>
</dbReference>
<dbReference type="GO" id="GO:0000118">
    <property type="term" value="C:histone deacetylase complex"/>
    <property type="evidence" value="ECO:0007669"/>
    <property type="project" value="TreeGrafter"/>
</dbReference>
<dbReference type="OrthoDB" id="4360782at2759"/>
<reference evidence="7" key="1">
    <citation type="submission" date="2017-01" db="EMBL/GenBank/DDBJ databases">
        <authorList>
            <person name="Wang Y."/>
            <person name="White M."/>
            <person name="Kvist S."/>
            <person name="Moncalvo J.-M."/>
        </authorList>
    </citation>
    <scope>NUCLEOTIDE SEQUENCE [LARGE SCALE GENOMIC DNA]</scope>
    <source>
        <strain evidence="7">COL-18-3</strain>
    </source>
</reference>
<dbReference type="AlphaFoldDB" id="A0A1R1PFK3"/>
<dbReference type="PROSITE" id="PS50082">
    <property type="entry name" value="WD_REPEATS_2"/>
    <property type="match status" value="2"/>
</dbReference>
<keyword evidence="7" id="KW-1185">Reference proteome</keyword>
<feature type="non-terminal residue" evidence="6">
    <location>
        <position position="1"/>
    </location>
</feature>
<dbReference type="PANTHER" id="PTHR22846">
    <property type="entry name" value="WD40 REPEAT PROTEIN"/>
    <property type="match status" value="1"/>
</dbReference>
<dbReference type="PANTHER" id="PTHR22846:SF2">
    <property type="entry name" value="F-BOX-LIKE_WD REPEAT-CONTAINING PROTEIN EBI"/>
    <property type="match status" value="1"/>
</dbReference>
<dbReference type="SUPFAM" id="SSF50978">
    <property type="entry name" value="WD40 repeat-like"/>
    <property type="match status" value="1"/>
</dbReference>
<dbReference type="GO" id="GO:0006357">
    <property type="term" value="P:regulation of transcription by RNA polymerase II"/>
    <property type="evidence" value="ECO:0007669"/>
    <property type="project" value="TreeGrafter"/>
</dbReference>
<feature type="repeat" description="WD" evidence="5">
    <location>
        <begin position="1"/>
        <end position="18"/>
    </location>
</feature>
<comment type="caution">
    <text evidence="6">The sequence shown here is derived from an EMBL/GenBank/DDBJ whole genome shotgun (WGS) entry which is preliminary data.</text>
</comment>
<keyword evidence="2 5" id="KW-0853">WD repeat</keyword>
<dbReference type="SMART" id="SM00320">
    <property type="entry name" value="WD40"/>
    <property type="match status" value="2"/>
</dbReference>
<comment type="subcellular location">
    <subcellularLocation>
        <location evidence="1">Nucleus</location>
    </subcellularLocation>
</comment>
<evidence type="ECO:0000256" key="1">
    <source>
        <dbReference type="ARBA" id="ARBA00004123"/>
    </source>
</evidence>
<dbReference type="Gene3D" id="2.130.10.10">
    <property type="entry name" value="YVTN repeat-like/Quinoprotein amine dehydrogenase"/>
    <property type="match status" value="1"/>
</dbReference>
<dbReference type="GO" id="GO:0003714">
    <property type="term" value="F:transcription corepressor activity"/>
    <property type="evidence" value="ECO:0007669"/>
    <property type="project" value="InterPro"/>
</dbReference>
<organism evidence="6 7">
    <name type="scientific">Zancudomyces culisetae</name>
    <name type="common">Gut fungus</name>
    <name type="synonym">Smittium culisetae</name>
    <dbReference type="NCBI Taxonomy" id="1213189"/>
    <lineage>
        <taxon>Eukaryota</taxon>
        <taxon>Fungi</taxon>
        <taxon>Fungi incertae sedis</taxon>
        <taxon>Zoopagomycota</taxon>
        <taxon>Kickxellomycotina</taxon>
        <taxon>Harpellomycetes</taxon>
        <taxon>Harpellales</taxon>
        <taxon>Legeriomycetaceae</taxon>
        <taxon>Zancudomyces</taxon>
    </lineage>
</organism>
<dbReference type="InterPro" id="IPR019775">
    <property type="entry name" value="WD40_repeat_CS"/>
</dbReference>
<proteinExistence type="predicted"/>
<sequence length="93" mass="10007">FDGSVRVWDAASGTCLRTLQAHSDPIHSLAFSPDGRHLLTGSFDCRVRLWNLKSGSLSKSYLADDGIYDVEFSAHGNRIAACVANGTVVILAQ</sequence>
<dbReference type="InterPro" id="IPR001680">
    <property type="entry name" value="WD40_rpt"/>
</dbReference>
<dbReference type="Pfam" id="PF00400">
    <property type="entry name" value="WD40"/>
    <property type="match status" value="2"/>
</dbReference>
<dbReference type="InterPro" id="IPR045183">
    <property type="entry name" value="Ebi-like"/>
</dbReference>
<evidence type="ECO:0000256" key="3">
    <source>
        <dbReference type="ARBA" id="ARBA00022737"/>
    </source>
</evidence>
<evidence type="ECO:0000256" key="2">
    <source>
        <dbReference type="ARBA" id="ARBA00022574"/>
    </source>
</evidence>
<dbReference type="InterPro" id="IPR015943">
    <property type="entry name" value="WD40/YVTN_repeat-like_dom_sf"/>
</dbReference>
<dbReference type="InterPro" id="IPR036322">
    <property type="entry name" value="WD40_repeat_dom_sf"/>
</dbReference>
<accession>A0A1R1PFK3</accession>
<dbReference type="Proteomes" id="UP000188320">
    <property type="component" value="Unassembled WGS sequence"/>
</dbReference>
<keyword evidence="4" id="KW-0539">Nucleus</keyword>
<feature type="repeat" description="WD" evidence="5">
    <location>
        <begin position="19"/>
        <end position="60"/>
    </location>
</feature>
<name>A0A1R1PFK3_ZANCU</name>
<evidence type="ECO:0000256" key="5">
    <source>
        <dbReference type="PROSITE-ProRule" id="PRU00221"/>
    </source>
</evidence>
<protein>
    <submittedName>
        <fullName evidence="6">F-box-like/WD repeat-containing protein TBL1Y</fullName>
    </submittedName>
</protein>
<gene>
    <name evidence="6" type="ORF">AX774_g6834</name>
</gene>
<keyword evidence="3" id="KW-0677">Repeat</keyword>
<evidence type="ECO:0000256" key="4">
    <source>
        <dbReference type="ARBA" id="ARBA00023242"/>
    </source>
</evidence>
<evidence type="ECO:0000313" key="7">
    <source>
        <dbReference type="Proteomes" id="UP000188320"/>
    </source>
</evidence>